<evidence type="ECO:0000256" key="3">
    <source>
        <dbReference type="ARBA" id="ARBA00023125"/>
    </source>
</evidence>
<accession>A0ABS3IDH8</accession>
<evidence type="ECO:0000256" key="2">
    <source>
        <dbReference type="ARBA" id="ARBA00022908"/>
    </source>
</evidence>
<gene>
    <name evidence="6" type="ORF">J0911_18915</name>
</gene>
<dbReference type="EMBL" id="JAFMPK010000048">
    <property type="protein sequence ID" value="MBO0611095.1"/>
    <property type="molecule type" value="Genomic_DNA"/>
</dbReference>
<dbReference type="PANTHER" id="PTHR30629:SF2">
    <property type="entry name" value="PROPHAGE INTEGRASE INTS-RELATED"/>
    <property type="match status" value="1"/>
</dbReference>
<dbReference type="PROSITE" id="PS51898">
    <property type="entry name" value="TYR_RECOMBINASE"/>
    <property type="match status" value="1"/>
</dbReference>
<dbReference type="SUPFAM" id="SSF56349">
    <property type="entry name" value="DNA breaking-rejoining enzymes"/>
    <property type="match status" value="1"/>
</dbReference>
<keyword evidence="3" id="KW-0238">DNA-binding</keyword>
<proteinExistence type="inferred from homology"/>
<keyword evidence="4" id="KW-0233">DNA recombination</keyword>
<comment type="caution">
    <text evidence="6">The sequence shown here is derived from an EMBL/GenBank/DDBJ whole genome shotgun (WGS) entry which is preliminary data.</text>
</comment>
<protein>
    <submittedName>
        <fullName evidence="6">Tyrosine-type recombinase/integrase</fullName>
    </submittedName>
</protein>
<evidence type="ECO:0000256" key="4">
    <source>
        <dbReference type="ARBA" id="ARBA00023172"/>
    </source>
</evidence>
<dbReference type="RefSeq" id="WP_207277038.1">
    <property type="nucleotide sequence ID" value="NZ_JAFMPK010000048.1"/>
</dbReference>
<dbReference type="Pfam" id="PF00589">
    <property type="entry name" value="Phage_integrase"/>
    <property type="match status" value="1"/>
</dbReference>
<reference evidence="7" key="2">
    <citation type="submission" date="2023-07" db="EMBL/GenBank/DDBJ databases">
        <title>Myceligenerans salitolerans sp. nov., a halotolerant actinomycete isolated from a salt lake in Xinjiang, China.</title>
        <authorList>
            <person name="Guan T."/>
        </authorList>
    </citation>
    <scope>NUCLEOTIDE SEQUENCE [LARGE SCALE GENOMIC DNA]</scope>
    <source>
        <strain evidence="7">XHU 5031</strain>
    </source>
</reference>
<dbReference type="PANTHER" id="PTHR30629">
    <property type="entry name" value="PROPHAGE INTEGRASE"/>
    <property type="match status" value="1"/>
</dbReference>
<evidence type="ECO:0000313" key="7">
    <source>
        <dbReference type="Proteomes" id="UP000664617"/>
    </source>
</evidence>
<dbReference type="Gene3D" id="1.10.443.10">
    <property type="entry name" value="Intergrase catalytic core"/>
    <property type="match status" value="1"/>
</dbReference>
<dbReference type="InterPro" id="IPR053876">
    <property type="entry name" value="Phage_int_M"/>
</dbReference>
<dbReference type="Gene3D" id="1.10.150.130">
    <property type="match status" value="1"/>
</dbReference>
<sequence length="414" mass="45886">MPKLPLEPGRWSDIYTKEVRPNSWRARTTYRDFTGATREPESWGKTKAIAKRRLEDKLHKMSGAENADGVVAITSTTRMDRVIDEWVRERKQEGEDGITSQSLITYGSTIKNHIRPGLGQLRVREVTPVAVNRLLATLHAAAKYDTARQVNNVLTQIMGMCVRYGAITANPVRDAAPVRKPRRRKEVRTLSLEEVATLRAAVRSWENRPAKRGVRNITLLPEIVDTMLGTGLRIGEVLALREDDLQLDGDAPTLTVNGTVVRAEAPDATGKIRRRLIRQPKPKTDSSRHTVTLPGFVVIAMRTALDLALDGGPDGLLFPSTSGTVRSPGRVREQLKEALDGTGVTVRPHDFRRTVADHIHDELDTKTAAAQLGHSSEATTLRHYVRRKNIAPDVRTVLDMLIGGTPKPSTKVDS</sequence>
<evidence type="ECO:0000259" key="5">
    <source>
        <dbReference type="PROSITE" id="PS51898"/>
    </source>
</evidence>
<comment type="similarity">
    <text evidence="1">Belongs to the 'phage' integrase family.</text>
</comment>
<organism evidence="6 7">
    <name type="scientific">Myceligenerans salitolerans</name>
    <dbReference type="NCBI Taxonomy" id="1230528"/>
    <lineage>
        <taxon>Bacteria</taxon>
        <taxon>Bacillati</taxon>
        <taxon>Actinomycetota</taxon>
        <taxon>Actinomycetes</taxon>
        <taxon>Micrococcales</taxon>
        <taxon>Promicromonosporaceae</taxon>
        <taxon>Myceligenerans</taxon>
    </lineage>
</organism>
<keyword evidence="2" id="KW-0229">DNA integration</keyword>
<name>A0ABS3IDH8_9MICO</name>
<dbReference type="InterPro" id="IPR002104">
    <property type="entry name" value="Integrase_catalytic"/>
</dbReference>
<keyword evidence="7" id="KW-1185">Reference proteome</keyword>
<dbReference type="InterPro" id="IPR010998">
    <property type="entry name" value="Integrase_recombinase_N"/>
</dbReference>
<dbReference type="Pfam" id="PF22022">
    <property type="entry name" value="Phage_int_M"/>
    <property type="match status" value="1"/>
</dbReference>
<reference evidence="6 7" key="1">
    <citation type="submission" date="2021-03" db="EMBL/GenBank/DDBJ databases">
        <authorList>
            <person name="Xin L."/>
        </authorList>
    </citation>
    <scope>NUCLEOTIDE SEQUENCE [LARGE SCALE GENOMIC DNA]</scope>
    <source>
        <strain evidence="6 7">XHU 5031</strain>
    </source>
</reference>
<dbReference type="Proteomes" id="UP000664617">
    <property type="component" value="Unassembled WGS sequence"/>
</dbReference>
<dbReference type="InterPro" id="IPR050808">
    <property type="entry name" value="Phage_Integrase"/>
</dbReference>
<dbReference type="InterPro" id="IPR011010">
    <property type="entry name" value="DNA_brk_join_enz"/>
</dbReference>
<evidence type="ECO:0000256" key="1">
    <source>
        <dbReference type="ARBA" id="ARBA00008857"/>
    </source>
</evidence>
<evidence type="ECO:0000313" key="6">
    <source>
        <dbReference type="EMBL" id="MBO0611095.1"/>
    </source>
</evidence>
<feature type="domain" description="Tyr recombinase" evidence="5">
    <location>
        <begin position="185"/>
        <end position="399"/>
    </location>
</feature>
<dbReference type="InterPro" id="IPR013762">
    <property type="entry name" value="Integrase-like_cat_sf"/>
</dbReference>